<reference evidence="1 2" key="1">
    <citation type="submission" date="2017-09" db="EMBL/GenBank/DDBJ databases">
        <title>Whole genomes of Flavobacteriaceae.</title>
        <authorList>
            <person name="Stine C."/>
            <person name="Li C."/>
            <person name="Tadesse D."/>
        </authorList>
    </citation>
    <scope>NUCLEOTIDE SEQUENCE [LARGE SCALE GENOMIC DNA]</scope>
    <source>
        <strain evidence="1 2">ATCC 35036</strain>
    </source>
</reference>
<gene>
    <name evidence="1" type="ORF">B0A77_04120</name>
</gene>
<evidence type="ECO:0000313" key="2">
    <source>
        <dbReference type="Proteomes" id="UP000220828"/>
    </source>
</evidence>
<dbReference type="Proteomes" id="UP000220828">
    <property type="component" value="Unassembled WGS sequence"/>
</dbReference>
<sequence length="227" mass="26460">MPREPIPLIRQGGHVDAEKLFVLSYEGTVTEKKYFQDFRASVYFNNNGLIEIVPLKRPKNKGSDPFSVKKLLNWAKKEYGFKISDEFWLIIDRDDWESIHKLNFDDLVLECKKEENFYLAMSNPCFEIWLVLHLKNITEFTNEEKALIFENAKIGNKNYIDILVAELQGGDRGYNKRPNPNIYLPLTKTAIERAKSNDILKEDYPKSIGTHIYKLIEKLIDNESPNA</sequence>
<evidence type="ECO:0000313" key="1">
    <source>
        <dbReference type="EMBL" id="PDS25692.1"/>
    </source>
</evidence>
<dbReference type="EMBL" id="PCMW01000024">
    <property type="protein sequence ID" value="PDS25692.1"/>
    <property type="molecule type" value="Genomic_DNA"/>
</dbReference>
<accession>A0A2H3KDF0</accession>
<proteinExistence type="predicted"/>
<protein>
    <recommendedName>
        <fullName evidence="3">RloB-like protein</fullName>
    </recommendedName>
</protein>
<dbReference type="Pfam" id="PF13707">
    <property type="entry name" value="RloB"/>
    <property type="match status" value="1"/>
</dbReference>
<comment type="caution">
    <text evidence="1">The sequence shown here is derived from an EMBL/GenBank/DDBJ whole genome shotgun (WGS) entry which is preliminary data.</text>
</comment>
<organism evidence="1 2">
    <name type="scientific">Flavobacterium branchiophilum</name>
    <dbReference type="NCBI Taxonomy" id="55197"/>
    <lineage>
        <taxon>Bacteria</taxon>
        <taxon>Pseudomonadati</taxon>
        <taxon>Bacteroidota</taxon>
        <taxon>Flavobacteriia</taxon>
        <taxon>Flavobacteriales</taxon>
        <taxon>Flavobacteriaceae</taxon>
        <taxon>Flavobacterium</taxon>
    </lineage>
</organism>
<name>A0A2H3KDF0_9FLAO</name>
<dbReference type="RefSeq" id="WP_097553629.1">
    <property type="nucleotide sequence ID" value="NZ_PCMW01000024.1"/>
</dbReference>
<dbReference type="AlphaFoldDB" id="A0A2H3KDF0"/>
<evidence type="ECO:0008006" key="3">
    <source>
        <dbReference type="Google" id="ProtNLM"/>
    </source>
</evidence>
<dbReference type="InterPro" id="IPR025591">
    <property type="entry name" value="RloB"/>
</dbReference>
<dbReference type="OrthoDB" id="9796523at2"/>